<organism evidence="3 4">
    <name type="scientific">Cylindrotheca closterium</name>
    <dbReference type="NCBI Taxonomy" id="2856"/>
    <lineage>
        <taxon>Eukaryota</taxon>
        <taxon>Sar</taxon>
        <taxon>Stramenopiles</taxon>
        <taxon>Ochrophyta</taxon>
        <taxon>Bacillariophyta</taxon>
        <taxon>Bacillariophyceae</taxon>
        <taxon>Bacillariophycidae</taxon>
        <taxon>Bacillariales</taxon>
        <taxon>Bacillariaceae</taxon>
        <taxon>Cylindrotheca</taxon>
    </lineage>
</organism>
<evidence type="ECO:0000259" key="2">
    <source>
        <dbReference type="Pfam" id="PF13191"/>
    </source>
</evidence>
<dbReference type="Gene3D" id="3.40.50.300">
    <property type="entry name" value="P-loop containing nucleotide triphosphate hydrolases"/>
    <property type="match status" value="1"/>
</dbReference>
<keyword evidence="4" id="KW-1185">Reference proteome</keyword>
<dbReference type="InterPro" id="IPR027417">
    <property type="entry name" value="P-loop_NTPase"/>
</dbReference>
<evidence type="ECO:0000313" key="4">
    <source>
        <dbReference type="Proteomes" id="UP001295423"/>
    </source>
</evidence>
<dbReference type="EMBL" id="CAKOGP040001980">
    <property type="protein sequence ID" value="CAJ1958968.1"/>
    <property type="molecule type" value="Genomic_DNA"/>
</dbReference>
<evidence type="ECO:0000256" key="1">
    <source>
        <dbReference type="SAM" id="MobiDB-lite"/>
    </source>
</evidence>
<dbReference type="PANTHER" id="PTHR43642">
    <property type="entry name" value="HYBRID SIGNAL TRANSDUCTION HISTIDINE KINASE G"/>
    <property type="match status" value="1"/>
</dbReference>
<reference evidence="3" key="1">
    <citation type="submission" date="2023-08" db="EMBL/GenBank/DDBJ databases">
        <authorList>
            <person name="Audoor S."/>
            <person name="Bilcke G."/>
        </authorList>
    </citation>
    <scope>NUCLEOTIDE SEQUENCE</scope>
</reference>
<dbReference type="InterPro" id="IPR053159">
    <property type="entry name" value="Hybrid_Histidine_Kinase"/>
</dbReference>
<feature type="domain" description="Orc1-like AAA ATPase" evidence="2">
    <location>
        <begin position="176"/>
        <end position="355"/>
    </location>
</feature>
<name>A0AAD2G3I7_9STRA</name>
<protein>
    <recommendedName>
        <fullName evidence="2">Orc1-like AAA ATPase domain-containing protein</fullName>
    </recommendedName>
</protein>
<evidence type="ECO:0000313" key="3">
    <source>
        <dbReference type="EMBL" id="CAJ1958968.1"/>
    </source>
</evidence>
<feature type="compositionally biased region" description="Low complexity" evidence="1">
    <location>
        <begin position="23"/>
        <end position="32"/>
    </location>
</feature>
<gene>
    <name evidence="3" type="ORF">CYCCA115_LOCUS17442</name>
</gene>
<sequence>MSNKQNINSHPKPPIPSHKNNRDSITSITSRTSNSESALTIVYPILANSDHGNHKEDADSSTLNPTNIRNRSVSSWDSAITYNTMNSTRSSVQYTSDDGSSSLLWDEARKSAIDLLKADNSRSEHATLEFTINKLDIKSLGIIGRERELRLLNAAFQRLTGCYDDSFPQASSRSFNSGSENEIVFISGPAGIGKSTLAQSLKKKAITTNVAFAEGKYEFTSIHEPYSGVAQAFGELCNKFKDYPAEIVADLSQTIHKTMREEFKMLSGLIPELGTFFEDDEQGDPSSHSRLPIHSTGKEHERWKYAFRILTRILGSHFSALVIVLDDLQWADTSSLDILDHLISDIQNPQPLMIIGCYRSNEVDDNSILYNRMQTLQAKSEKFGFKITDINLQNFDVDSVNTMIMAMLSIDDESKTRDLAEVCFKRTLGNPFFLIEFMKMLQAEGLLQFNLGILKWVWAVSRIEDATMSTANVVDLLQSRMRKLPADVQLLLQYAACLGSSFAVSTLRYVWKKHALLNLDGANPSVTRLLRIVQNEKLIEPCGSGEYRWVHDKVQEAALSLSDLVTHSFQFDLGICLYEGLPEPQLEKQLFDVADLVNKGIGWERPDLSKLNLRAAKKARKMAAFESGSRYVANGIKQLSFDSWVTNKELTLELYSLGAEMNMTLGKIAVVQSYIAAVLDREGQHTPMETVFIKMIKLEILNTVELCHDEAVNYGVKLLKEIGYSFVWRRRGLWGAQALALILKTARRLEKIPVDHFKTIGMMKDSKHLAIASMLSMLHVASHNGNDIFFNFLCVCKVIETTLDHGLHTYSAAGFASLAAVVIFLKNDSANASRFCDIAFLIQEKVGIRNAAETLHISWGFVLCYTKPLHEALNPTLDGYSKGLRDGDNGGAMLNLLLRFVYLPYIMGKNLGSIVEKFPTIAAQLEESGRTKELLALRACWQMILNLQLPPNEASKKLEGEVYSQSSETSQIPWKVANENLANGELLLFFSDHEARTKRLMNEEKGKTYSELIQGYFPSRIETFHRGIALFATARHTRRRKHMSEAMKVRKQIAKWAKTGDPNIQHYHLLLNAEVAVLEKRFTKADALYKQAICRAARIGHIHHAALFHERFAEYRLEVRGDKDDGKYHMEQAVRYYTEWGAVGKAEELKKVVKNL</sequence>
<accession>A0AAD2G3I7</accession>
<dbReference type="AlphaFoldDB" id="A0AAD2G3I7"/>
<dbReference type="InterPro" id="IPR041664">
    <property type="entry name" value="AAA_16"/>
</dbReference>
<dbReference type="Proteomes" id="UP001295423">
    <property type="component" value="Unassembled WGS sequence"/>
</dbReference>
<comment type="caution">
    <text evidence="3">The sequence shown here is derived from an EMBL/GenBank/DDBJ whole genome shotgun (WGS) entry which is preliminary data.</text>
</comment>
<dbReference type="PANTHER" id="PTHR43642:SF1">
    <property type="entry name" value="HYBRID SIGNAL TRANSDUCTION HISTIDINE KINASE G"/>
    <property type="match status" value="1"/>
</dbReference>
<proteinExistence type="predicted"/>
<feature type="region of interest" description="Disordered" evidence="1">
    <location>
        <begin position="1"/>
        <end position="32"/>
    </location>
</feature>
<dbReference type="SUPFAM" id="SSF52540">
    <property type="entry name" value="P-loop containing nucleoside triphosphate hydrolases"/>
    <property type="match status" value="1"/>
</dbReference>
<dbReference type="Pfam" id="PF13191">
    <property type="entry name" value="AAA_16"/>
    <property type="match status" value="1"/>
</dbReference>